<evidence type="ECO:0000313" key="3">
    <source>
        <dbReference type="Proteomes" id="UP000291981"/>
    </source>
</evidence>
<keyword evidence="1" id="KW-0732">Signal</keyword>
<reference evidence="2 3" key="1">
    <citation type="submission" date="2019-02" db="EMBL/GenBank/DDBJ databases">
        <title>Draft genome sequence of Muricauda sp. 176CP4-71.</title>
        <authorList>
            <person name="Park J.-S."/>
        </authorList>
    </citation>
    <scope>NUCLEOTIDE SEQUENCE [LARGE SCALE GENOMIC DNA]</scope>
    <source>
        <strain evidence="2 3">176CP4-71</strain>
    </source>
</reference>
<feature type="chain" id="PRO_5020767056" evidence="1">
    <location>
        <begin position="22"/>
        <end position="140"/>
    </location>
</feature>
<dbReference type="AlphaFoldDB" id="A0A4V2HSC8"/>
<name>A0A4V2HSC8_9FLAO</name>
<dbReference type="RefSeq" id="WP_130613908.1">
    <property type="nucleotide sequence ID" value="NZ_SGIU01000002.1"/>
</dbReference>
<comment type="caution">
    <text evidence="2">The sequence shown here is derived from an EMBL/GenBank/DDBJ whole genome shotgun (WGS) entry which is preliminary data.</text>
</comment>
<dbReference type="OrthoDB" id="1203055at2"/>
<sequence>MKYGGFFLVLALLAFNVPTLAQETTSSTLRLKFYEKLAARDAQYEQVLGSSNAQDEMDYWNDQRDYERQLGKSNFTFYLVYMKGKKEAYKHHLQNCDNSCSHSIHYWSRAREYLSIPDSTDIFEVYPSKLVQSTRLKKRN</sequence>
<proteinExistence type="predicted"/>
<evidence type="ECO:0000313" key="2">
    <source>
        <dbReference type="EMBL" id="TAI47260.1"/>
    </source>
</evidence>
<gene>
    <name evidence="2" type="ORF">EW142_11290</name>
</gene>
<organism evidence="2 3">
    <name type="scientific">Flagellimonas allohymeniacidonis</name>
    <dbReference type="NCBI Taxonomy" id="2517819"/>
    <lineage>
        <taxon>Bacteria</taxon>
        <taxon>Pseudomonadati</taxon>
        <taxon>Bacteroidota</taxon>
        <taxon>Flavobacteriia</taxon>
        <taxon>Flavobacteriales</taxon>
        <taxon>Flavobacteriaceae</taxon>
        <taxon>Flagellimonas</taxon>
    </lineage>
</organism>
<dbReference type="Proteomes" id="UP000291981">
    <property type="component" value="Unassembled WGS sequence"/>
</dbReference>
<dbReference type="EMBL" id="SGIU01000002">
    <property type="protein sequence ID" value="TAI47260.1"/>
    <property type="molecule type" value="Genomic_DNA"/>
</dbReference>
<keyword evidence="3" id="KW-1185">Reference proteome</keyword>
<evidence type="ECO:0000256" key="1">
    <source>
        <dbReference type="SAM" id="SignalP"/>
    </source>
</evidence>
<accession>A0A4V2HSC8</accession>
<protein>
    <submittedName>
        <fullName evidence="2">Uncharacterized protein</fullName>
    </submittedName>
</protein>
<feature type="signal peptide" evidence="1">
    <location>
        <begin position="1"/>
        <end position="21"/>
    </location>
</feature>